<keyword evidence="4 5" id="KW-0472">Membrane</keyword>
<gene>
    <name evidence="7" type="primary">stp_6</name>
    <name evidence="7" type="ORF">BTM25_16290</name>
</gene>
<dbReference type="Gene3D" id="1.20.1720.10">
    <property type="entry name" value="Multidrug resistance protein D"/>
    <property type="match status" value="1"/>
</dbReference>
<feature type="transmembrane region" description="Helical" evidence="5">
    <location>
        <begin position="226"/>
        <end position="243"/>
    </location>
</feature>
<feature type="transmembrane region" description="Helical" evidence="5">
    <location>
        <begin position="355"/>
        <end position="381"/>
    </location>
</feature>
<protein>
    <submittedName>
        <fullName evidence="7">Multidrug resistance protein stp</fullName>
    </submittedName>
</protein>
<feature type="transmembrane region" description="Helical" evidence="5">
    <location>
        <begin position="161"/>
        <end position="178"/>
    </location>
</feature>
<feature type="transmembrane region" description="Helical" evidence="5">
    <location>
        <begin position="7"/>
        <end position="28"/>
    </location>
</feature>
<dbReference type="InterPro" id="IPR020846">
    <property type="entry name" value="MFS_dom"/>
</dbReference>
<feature type="transmembrane region" description="Helical" evidence="5">
    <location>
        <begin position="298"/>
        <end position="318"/>
    </location>
</feature>
<feature type="transmembrane region" description="Helical" evidence="5">
    <location>
        <begin position="264"/>
        <end position="286"/>
    </location>
</feature>
<evidence type="ECO:0000256" key="4">
    <source>
        <dbReference type="ARBA" id="ARBA00023136"/>
    </source>
</evidence>
<keyword evidence="3 5" id="KW-1133">Transmembrane helix</keyword>
<feature type="transmembrane region" description="Helical" evidence="5">
    <location>
        <begin position="97"/>
        <end position="120"/>
    </location>
</feature>
<evidence type="ECO:0000256" key="3">
    <source>
        <dbReference type="ARBA" id="ARBA00022989"/>
    </source>
</evidence>
<dbReference type="PANTHER" id="PTHR42718:SF40">
    <property type="entry name" value="METHYLENOMYCIN A RESISTANCE PROTEIN"/>
    <property type="match status" value="1"/>
</dbReference>
<comment type="subcellular location">
    <subcellularLocation>
        <location evidence="1">Cell membrane</location>
        <topology evidence="1">Multi-pass membrane protein</topology>
    </subcellularLocation>
</comment>
<evidence type="ECO:0000259" key="6">
    <source>
        <dbReference type="PROSITE" id="PS50850"/>
    </source>
</evidence>
<sequence>MERRTPLVALSLGYFMVMLDVTVVTVAVPAVRSSLHASAAAVQWSVDGYSAVFAGLLLAGGALGDRRGHRGVFLAGLALFTAASAGCGLARTAAELVALRLVQGAGAALLVPASLALLTAAYPDRAGRARALGIWAGVAGTAFASGPVVGGFLVAGLNWRTVFWLNVPIAACACALTLRFVPAPPPRRDAGPPDRAGQVLGVAGLTALAGGFNEAASAGWTSARTLLVLPAGSCALAAFVAVERRREASGAAPLLAPSWFRRPGFAATAAIGVLLNIGMYGLLYLATLYFQEERGRGAFATGLMLLPMAGMATVVSPLSGRLTARFGPSAPMTGALLLGAAGSLGWLAAGPRTPYPAVLFALTALGVAVPLTVPAATAAIIEAAPPGTAGVATAVFNVARQSGNAIGIAVFGTLAASDLVTGLHYAACLAAAGFLLAALLSRRL</sequence>
<dbReference type="InterPro" id="IPR011701">
    <property type="entry name" value="MFS"/>
</dbReference>
<dbReference type="AlphaFoldDB" id="A0A2P4UQ92"/>
<dbReference type="PROSITE" id="PS50850">
    <property type="entry name" value="MFS"/>
    <property type="match status" value="1"/>
</dbReference>
<proteinExistence type="predicted"/>
<feature type="transmembrane region" description="Helical" evidence="5">
    <location>
        <begin position="199"/>
        <end position="220"/>
    </location>
</feature>
<dbReference type="Gene3D" id="1.20.1250.20">
    <property type="entry name" value="MFS general substrate transporter like domains"/>
    <property type="match status" value="1"/>
</dbReference>
<evidence type="ECO:0000256" key="1">
    <source>
        <dbReference type="ARBA" id="ARBA00004651"/>
    </source>
</evidence>
<accession>A0A2P4UQ92</accession>
<feature type="transmembrane region" description="Helical" evidence="5">
    <location>
        <begin position="422"/>
        <end position="440"/>
    </location>
</feature>
<organism evidence="7 8">
    <name type="scientific">Actinomadura rubteroloni</name>
    <dbReference type="NCBI Taxonomy" id="1926885"/>
    <lineage>
        <taxon>Bacteria</taxon>
        <taxon>Bacillati</taxon>
        <taxon>Actinomycetota</taxon>
        <taxon>Actinomycetes</taxon>
        <taxon>Streptosporangiales</taxon>
        <taxon>Thermomonosporaceae</taxon>
        <taxon>Actinomadura</taxon>
    </lineage>
</organism>
<feature type="domain" description="Major facilitator superfamily (MFS) profile" evidence="6">
    <location>
        <begin position="6"/>
        <end position="444"/>
    </location>
</feature>
<dbReference type="Proteomes" id="UP000242367">
    <property type="component" value="Unassembled WGS sequence"/>
</dbReference>
<evidence type="ECO:0000313" key="7">
    <source>
        <dbReference type="EMBL" id="POM27218.1"/>
    </source>
</evidence>
<dbReference type="GO" id="GO:0022857">
    <property type="term" value="F:transmembrane transporter activity"/>
    <property type="evidence" value="ECO:0007669"/>
    <property type="project" value="InterPro"/>
</dbReference>
<comment type="caution">
    <text evidence="7">The sequence shown here is derived from an EMBL/GenBank/DDBJ whole genome shotgun (WGS) entry which is preliminary data.</text>
</comment>
<feature type="transmembrane region" description="Helical" evidence="5">
    <location>
        <begin position="330"/>
        <end position="349"/>
    </location>
</feature>
<keyword evidence="8" id="KW-1185">Reference proteome</keyword>
<evidence type="ECO:0000256" key="2">
    <source>
        <dbReference type="ARBA" id="ARBA00022692"/>
    </source>
</evidence>
<dbReference type="PANTHER" id="PTHR42718">
    <property type="entry name" value="MAJOR FACILITATOR SUPERFAMILY MULTIDRUG TRANSPORTER MFSC"/>
    <property type="match status" value="1"/>
</dbReference>
<feature type="transmembrane region" description="Helical" evidence="5">
    <location>
        <begin position="132"/>
        <end position="155"/>
    </location>
</feature>
<dbReference type="CDD" id="cd17321">
    <property type="entry name" value="MFS_MMR_MDR_like"/>
    <property type="match status" value="1"/>
</dbReference>
<dbReference type="EMBL" id="MTBP01000001">
    <property type="protein sequence ID" value="POM27218.1"/>
    <property type="molecule type" value="Genomic_DNA"/>
</dbReference>
<keyword evidence="2 5" id="KW-0812">Transmembrane</keyword>
<feature type="transmembrane region" description="Helical" evidence="5">
    <location>
        <begin position="71"/>
        <end position="91"/>
    </location>
</feature>
<dbReference type="RefSeq" id="WP_205647993.1">
    <property type="nucleotide sequence ID" value="NZ_MTBP01000001.1"/>
</dbReference>
<name>A0A2P4UQ92_9ACTN</name>
<dbReference type="Pfam" id="PF07690">
    <property type="entry name" value="MFS_1"/>
    <property type="match status" value="1"/>
</dbReference>
<reference evidence="7 8" key="1">
    <citation type="journal article" date="2017" name="Chemistry">
        <title>Isolation, Biosynthesis and Chemical Modifications of Rubterolones A-F: Rare Tropolone Alkaloids from Actinomadura sp. 5-2.</title>
        <authorList>
            <person name="Guo H."/>
            <person name="Benndorf R."/>
            <person name="Leichnitz D."/>
            <person name="Klassen J.L."/>
            <person name="Vollmers J."/>
            <person name="Gorls H."/>
            <person name="Steinacker M."/>
            <person name="Weigel C."/>
            <person name="Dahse H.M."/>
            <person name="Kaster A.K."/>
            <person name="de Beer Z.W."/>
            <person name="Poulsen M."/>
            <person name="Beemelmanns C."/>
        </authorList>
    </citation>
    <scope>NUCLEOTIDE SEQUENCE [LARGE SCALE GENOMIC DNA]</scope>
    <source>
        <strain evidence="7 8">5-2</strain>
    </source>
</reference>
<evidence type="ECO:0000256" key="5">
    <source>
        <dbReference type="SAM" id="Phobius"/>
    </source>
</evidence>
<dbReference type="GO" id="GO:0005886">
    <property type="term" value="C:plasma membrane"/>
    <property type="evidence" value="ECO:0007669"/>
    <property type="project" value="UniProtKB-SubCell"/>
</dbReference>
<dbReference type="SUPFAM" id="SSF103473">
    <property type="entry name" value="MFS general substrate transporter"/>
    <property type="match status" value="1"/>
</dbReference>
<dbReference type="InterPro" id="IPR036259">
    <property type="entry name" value="MFS_trans_sf"/>
</dbReference>
<evidence type="ECO:0000313" key="8">
    <source>
        <dbReference type="Proteomes" id="UP000242367"/>
    </source>
</evidence>